<organism evidence="1">
    <name type="scientific">Anguilla anguilla</name>
    <name type="common">European freshwater eel</name>
    <name type="synonym">Muraena anguilla</name>
    <dbReference type="NCBI Taxonomy" id="7936"/>
    <lineage>
        <taxon>Eukaryota</taxon>
        <taxon>Metazoa</taxon>
        <taxon>Chordata</taxon>
        <taxon>Craniata</taxon>
        <taxon>Vertebrata</taxon>
        <taxon>Euteleostomi</taxon>
        <taxon>Actinopterygii</taxon>
        <taxon>Neopterygii</taxon>
        <taxon>Teleostei</taxon>
        <taxon>Anguilliformes</taxon>
        <taxon>Anguillidae</taxon>
        <taxon>Anguilla</taxon>
    </lineage>
</organism>
<evidence type="ECO:0000313" key="1">
    <source>
        <dbReference type="EMBL" id="JAI07246.1"/>
    </source>
</evidence>
<reference evidence="1" key="1">
    <citation type="submission" date="2014-11" db="EMBL/GenBank/DDBJ databases">
        <authorList>
            <person name="Amaro Gonzalez C."/>
        </authorList>
    </citation>
    <scope>NUCLEOTIDE SEQUENCE</scope>
</reference>
<proteinExistence type="predicted"/>
<sequence>MTACFYKHFIVKVKIEYNKIFRQVRIMIFESSYFNRLCPHLMNTEVPSNVKNVSNM</sequence>
<reference evidence="1" key="2">
    <citation type="journal article" date="2015" name="Fish Shellfish Immunol.">
        <title>Early steps in the European eel (Anguilla anguilla)-Vibrio vulnificus interaction in the gills: Role of the RtxA13 toxin.</title>
        <authorList>
            <person name="Callol A."/>
            <person name="Pajuelo D."/>
            <person name="Ebbesson L."/>
            <person name="Teles M."/>
            <person name="MacKenzie S."/>
            <person name="Amaro C."/>
        </authorList>
    </citation>
    <scope>NUCLEOTIDE SEQUENCE</scope>
</reference>
<protein>
    <submittedName>
        <fullName evidence="1">Uncharacterized protein</fullName>
    </submittedName>
</protein>
<dbReference type="EMBL" id="GBXM01001332">
    <property type="protein sequence ID" value="JAI07246.1"/>
    <property type="molecule type" value="Transcribed_RNA"/>
</dbReference>
<dbReference type="AlphaFoldDB" id="A0A0E9XZJ0"/>
<name>A0A0E9XZJ0_ANGAN</name>
<accession>A0A0E9XZJ0</accession>